<reference evidence="1 2" key="1">
    <citation type="submission" date="2018-11" db="EMBL/GenBank/DDBJ databases">
        <authorList>
            <consortium name="Pathogen Informatics"/>
        </authorList>
    </citation>
    <scope>NUCLEOTIDE SEQUENCE [LARGE SCALE GENOMIC DNA]</scope>
    <source>
        <strain evidence="1 2">Zambia</strain>
    </source>
</reference>
<name>A0A183N392_9TREM</name>
<gene>
    <name evidence="1" type="ORF">SMRZ_LOCUS22767</name>
</gene>
<accession>A0A183N392</accession>
<protein>
    <submittedName>
        <fullName evidence="1">Uncharacterized protein</fullName>
    </submittedName>
</protein>
<sequence>MSDIIYSKSEFVVGFMTVSFSFDLELLFDTVDKYSIAGVNSHKIFALGLLPFED</sequence>
<proteinExistence type="predicted"/>
<evidence type="ECO:0000313" key="1">
    <source>
        <dbReference type="EMBL" id="VDP44500.1"/>
    </source>
</evidence>
<dbReference type="Proteomes" id="UP000277204">
    <property type="component" value="Unassembled WGS sequence"/>
</dbReference>
<dbReference type="AlphaFoldDB" id="A0A183N392"/>
<organism evidence="1 2">
    <name type="scientific">Schistosoma margrebowiei</name>
    <dbReference type="NCBI Taxonomy" id="48269"/>
    <lineage>
        <taxon>Eukaryota</taxon>
        <taxon>Metazoa</taxon>
        <taxon>Spiralia</taxon>
        <taxon>Lophotrochozoa</taxon>
        <taxon>Platyhelminthes</taxon>
        <taxon>Trematoda</taxon>
        <taxon>Digenea</taxon>
        <taxon>Strigeidida</taxon>
        <taxon>Schistosomatoidea</taxon>
        <taxon>Schistosomatidae</taxon>
        <taxon>Schistosoma</taxon>
    </lineage>
</organism>
<dbReference type="EMBL" id="UZAI01019327">
    <property type="protein sequence ID" value="VDP44500.1"/>
    <property type="molecule type" value="Genomic_DNA"/>
</dbReference>
<evidence type="ECO:0000313" key="2">
    <source>
        <dbReference type="Proteomes" id="UP000277204"/>
    </source>
</evidence>
<keyword evidence="2" id="KW-1185">Reference proteome</keyword>